<protein>
    <submittedName>
        <fullName evidence="4">WYL domain-containing protein</fullName>
    </submittedName>
</protein>
<dbReference type="Pfam" id="PF25583">
    <property type="entry name" value="WCX"/>
    <property type="match status" value="1"/>
</dbReference>
<gene>
    <name evidence="4" type="ORF">HW450_00560</name>
</gene>
<dbReference type="Proteomes" id="UP000515570">
    <property type="component" value="Chromosome"/>
</dbReference>
<feature type="domain" description="PafC HTH" evidence="2">
    <location>
        <begin position="10"/>
        <end position="122"/>
    </location>
</feature>
<proteinExistence type="predicted"/>
<dbReference type="AlphaFoldDB" id="A0A7G5FFA2"/>
<name>A0A7G5FFA2_9CORY</name>
<feature type="domain" description="WYL" evidence="1">
    <location>
        <begin position="144"/>
        <end position="211"/>
    </location>
</feature>
<dbReference type="Pfam" id="PF19187">
    <property type="entry name" value="HTH_PafC"/>
    <property type="match status" value="1"/>
</dbReference>
<accession>A0A7G5FFA2</accession>
<dbReference type="PANTHER" id="PTHR34580:SF1">
    <property type="entry name" value="PROTEIN PAFC"/>
    <property type="match status" value="1"/>
</dbReference>
<dbReference type="InterPro" id="IPR028349">
    <property type="entry name" value="PafC-like"/>
</dbReference>
<organism evidence="4 5">
    <name type="scientific">Corynebacterium hindlerae</name>
    <dbReference type="NCBI Taxonomy" id="699041"/>
    <lineage>
        <taxon>Bacteria</taxon>
        <taxon>Bacillati</taxon>
        <taxon>Actinomycetota</taxon>
        <taxon>Actinomycetes</taxon>
        <taxon>Mycobacteriales</taxon>
        <taxon>Corynebacteriaceae</taxon>
        <taxon>Corynebacterium</taxon>
    </lineage>
</organism>
<sequence>MSRKNERLADLVRMLNLLPYFEAHPERTVMEAARDLGRAPDHIMDDLNRLWCCGLPGLMPGDLVEMEHDYRKVRVDNAQGMDRPLRLTTTEAAALLLALENLEATPGLVDKAAVTSAATKLRGIMGSEVAAVVDATADAPEDPILTTVRIAMDEGQQLTFAYFSQTTFDTSTRVVSPAHIFTRDGFTYLTGWDHGIDAHRTFRTDRMSDVTLTDEASQPHLAKLSLSATDPFGFARTRKMATVRVAPHYAWIADYVPLTLGEADTTGWISGTIPIGSEEWLVRFVLACEGNLTIVAPQELADIVTERAQAGLRAYDELLSHSDRYKG</sequence>
<evidence type="ECO:0000259" key="3">
    <source>
        <dbReference type="Pfam" id="PF25583"/>
    </source>
</evidence>
<keyword evidence="5" id="KW-1185">Reference proteome</keyword>
<dbReference type="RefSeq" id="WP_182386115.1">
    <property type="nucleotide sequence ID" value="NZ_CP059833.1"/>
</dbReference>
<dbReference type="Pfam" id="PF13280">
    <property type="entry name" value="WYL"/>
    <property type="match status" value="1"/>
</dbReference>
<evidence type="ECO:0000313" key="4">
    <source>
        <dbReference type="EMBL" id="QMV85293.1"/>
    </source>
</evidence>
<dbReference type="PANTHER" id="PTHR34580">
    <property type="match status" value="1"/>
</dbReference>
<dbReference type="EMBL" id="CP059833">
    <property type="protein sequence ID" value="QMV85293.1"/>
    <property type="molecule type" value="Genomic_DNA"/>
</dbReference>
<feature type="domain" description="WCX" evidence="3">
    <location>
        <begin position="241"/>
        <end position="310"/>
    </location>
</feature>
<dbReference type="InterPro" id="IPR043839">
    <property type="entry name" value="PafC_HTH"/>
</dbReference>
<evidence type="ECO:0000313" key="5">
    <source>
        <dbReference type="Proteomes" id="UP000515570"/>
    </source>
</evidence>
<dbReference type="PIRSF" id="PIRSF016838">
    <property type="entry name" value="PafC"/>
    <property type="match status" value="1"/>
</dbReference>
<reference evidence="4 5" key="1">
    <citation type="submission" date="2020-07" db="EMBL/GenBank/DDBJ databases">
        <title>non toxigenic Corynebacterium sp. nov from a clinical source.</title>
        <authorList>
            <person name="Bernier A.-M."/>
            <person name="Bernard K."/>
        </authorList>
    </citation>
    <scope>NUCLEOTIDE SEQUENCE [LARGE SCALE GENOMIC DNA]</scope>
    <source>
        <strain evidence="5">NML 93-0612</strain>
    </source>
</reference>
<dbReference type="InterPro" id="IPR057727">
    <property type="entry name" value="WCX_dom"/>
</dbReference>
<evidence type="ECO:0000259" key="1">
    <source>
        <dbReference type="Pfam" id="PF13280"/>
    </source>
</evidence>
<dbReference type="InterPro" id="IPR051534">
    <property type="entry name" value="CBASS_pafABC_assoc_protein"/>
</dbReference>
<dbReference type="InterPro" id="IPR026881">
    <property type="entry name" value="WYL_dom"/>
</dbReference>
<evidence type="ECO:0000259" key="2">
    <source>
        <dbReference type="Pfam" id="PF19187"/>
    </source>
</evidence>
<dbReference type="PROSITE" id="PS52050">
    <property type="entry name" value="WYL"/>
    <property type="match status" value="1"/>
</dbReference>